<comment type="pathway">
    <text evidence="4">Amino-acid biosynthesis; L-leucine biosynthesis; L-leucine from 3-methyl-2-oxobutanoate: step 2/4.</text>
</comment>
<evidence type="ECO:0000259" key="15">
    <source>
        <dbReference type="Pfam" id="PF00330"/>
    </source>
</evidence>
<accession>A0A2J7YPA6</accession>
<dbReference type="PRINTS" id="PR00415">
    <property type="entry name" value="ACONITASE"/>
</dbReference>
<dbReference type="InterPro" id="IPR036008">
    <property type="entry name" value="Aconitase_4Fe-4S_dom"/>
</dbReference>
<dbReference type="GO" id="GO:0051539">
    <property type="term" value="F:4 iron, 4 sulfur cluster binding"/>
    <property type="evidence" value="ECO:0007669"/>
    <property type="project" value="UniProtKB-KW"/>
</dbReference>
<keyword evidence="11" id="KW-0411">Iron-sulfur</keyword>
<keyword evidence="13" id="KW-0100">Branched-chain amino acid biosynthesis</keyword>
<evidence type="ECO:0000256" key="13">
    <source>
        <dbReference type="ARBA" id="ARBA00023304"/>
    </source>
</evidence>
<evidence type="ECO:0000256" key="5">
    <source>
        <dbReference type="ARBA" id="ARBA00011998"/>
    </source>
</evidence>
<dbReference type="InterPro" id="IPR001030">
    <property type="entry name" value="Acoase/IPM_deHydtase_lsu_aba"/>
</dbReference>
<gene>
    <name evidence="16" type="ORF">SMF913_25327</name>
</gene>
<evidence type="ECO:0000256" key="14">
    <source>
        <dbReference type="SAM" id="MobiDB-lite"/>
    </source>
</evidence>
<dbReference type="InterPro" id="IPR015931">
    <property type="entry name" value="Acnase/IPM_dHydase_lsu_aba_1/3"/>
</dbReference>
<dbReference type="GO" id="GO:0046872">
    <property type="term" value="F:metal ion binding"/>
    <property type="evidence" value="ECO:0007669"/>
    <property type="project" value="UniProtKB-KW"/>
</dbReference>
<dbReference type="Pfam" id="PF00330">
    <property type="entry name" value="Aconitase"/>
    <property type="match status" value="1"/>
</dbReference>
<feature type="domain" description="Aconitase/3-isopropylmalate dehydratase large subunit alpha/beta/alpha" evidence="15">
    <location>
        <begin position="7"/>
        <end position="459"/>
    </location>
</feature>
<name>A0A2J7YPA6_STRMQ</name>
<comment type="catalytic activity">
    <reaction evidence="1">
        <text>(2R,3S)-3-isopropylmalate = (2S)-2-isopropylmalate</text>
        <dbReference type="Rhea" id="RHEA:32287"/>
        <dbReference type="ChEBI" id="CHEBI:1178"/>
        <dbReference type="ChEBI" id="CHEBI:35121"/>
        <dbReference type="EC" id="4.2.1.33"/>
    </reaction>
</comment>
<evidence type="ECO:0000313" key="16">
    <source>
        <dbReference type="EMBL" id="PNG89862.1"/>
    </source>
</evidence>
<comment type="function">
    <text evidence="3">Catalyzes the isomerization between 2-isopropylmalate and 3-isopropylmalate, via the formation of 2-isopropylmaleate.</text>
</comment>
<evidence type="ECO:0000256" key="7">
    <source>
        <dbReference type="ARBA" id="ARBA00022485"/>
    </source>
</evidence>
<dbReference type="NCBIfam" id="NF004016">
    <property type="entry name" value="PRK05478.1"/>
    <property type="match status" value="1"/>
</dbReference>
<dbReference type="Proteomes" id="UP000236520">
    <property type="component" value="Unassembled WGS sequence"/>
</dbReference>
<dbReference type="InterPro" id="IPR033941">
    <property type="entry name" value="IPMI_cat"/>
</dbReference>
<dbReference type="NCBIfam" id="NF009116">
    <property type="entry name" value="PRK12466.1"/>
    <property type="match status" value="1"/>
</dbReference>
<comment type="cofactor">
    <cofactor evidence="2">
        <name>[4Fe-4S] cluster</name>
        <dbReference type="ChEBI" id="CHEBI:49883"/>
    </cofactor>
</comment>
<dbReference type="EMBL" id="LJIW01000002">
    <property type="protein sequence ID" value="PNG89862.1"/>
    <property type="molecule type" value="Genomic_DNA"/>
</dbReference>
<dbReference type="Gene3D" id="3.30.499.10">
    <property type="entry name" value="Aconitase, domain 3"/>
    <property type="match status" value="2"/>
</dbReference>
<dbReference type="EC" id="4.2.1.33" evidence="5"/>
<keyword evidence="8" id="KW-0028">Amino-acid biosynthesis</keyword>
<keyword evidence="10" id="KW-0408">Iron</keyword>
<evidence type="ECO:0000313" key="17">
    <source>
        <dbReference type="Proteomes" id="UP000236520"/>
    </source>
</evidence>
<dbReference type="CDD" id="cd01583">
    <property type="entry name" value="IPMI"/>
    <property type="match status" value="1"/>
</dbReference>
<evidence type="ECO:0000256" key="3">
    <source>
        <dbReference type="ARBA" id="ARBA00002695"/>
    </source>
</evidence>
<evidence type="ECO:0000256" key="6">
    <source>
        <dbReference type="ARBA" id="ARBA00022430"/>
    </source>
</evidence>
<evidence type="ECO:0000256" key="11">
    <source>
        <dbReference type="ARBA" id="ARBA00023014"/>
    </source>
</evidence>
<dbReference type="InterPro" id="IPR050067">
    <property type="entry name" value="IPM_dehydratase_rel_enz"/>
</dbReference>
<dbReference type="GO" id="GO:0009098">
    <property type="term" value="P:L-leucine biosynthetic process"/>
    <property type="evidence" value="ECO:0007669"/>
    <property type="project" value="UniProtKB-KW"/>
</dbReference>
<evidence type="ECO:0000256" key="4">
    <source>
        <dbReference type="ARBA" id="ARBA00004729"/>
    </source>
</evidence>
<feature type="region of interest" description="Disordered" evidence="14">
    <location>
        <begin position="472"/>
        <end position="494"/>
    </location>
</feature>
<dbReference type="RefSeq" id="WP_102935824.1">
    <property type="nucleotide sequence ID" value="NZ_LJIW01000002.1"/>
</dbReference>
<organism evidence="16 17">
    <name type="scientific">Streptomyces malaysiensis</name>
    <dbReference type="NCBI Taxonomy" id="92644"/>
    <lineage>
        <taxon>Bacteria</taxon>
        <taxon>Bacillati</taxon>
        <taxon>Actinomycetota</taxon>
        <taxon>Actinomycetes</taxon>
        <taxon>Kitasatosporales</taxon>
        <taxon>Streptomycetaceae</taxon>
        <taxon>Streptomyces</taxon>
        <taxon>Streptomyces violaceusniger group</taxon>
    </lineage>
</organism>
<dbReference type="AlphaFoldDB" id="A0A2J7YPA6"/>
<keyword evidence="6" id="KW-0432">Leucine biosynthesis</keyword>
<keyword evidence="12" id="KW-0456">Lyase</keyword>
<evidence type="ECO:0000256" key="10">
    <source>
        <dbReference type="ARBA" id="ARBA00023004"/>
    </source>
</evidence>
<reference evidence="16 17" key="1">
    <citation type="submission" date="2015-09" db="EMBL/GenBank/DDBJ databases">
        <title>Genome sequence, genome mining and natural product profiling of a biocontrol bacterium Streptomyces malaysiensis F913.</title>
        <authorList>
            <person name="Xu Y."/>
            <person name="Wei J."/>
            <person name="Xie J."/>
            <person name="Li T."/>
            <person name="Zhou Z."/>
        </authorList>
    </citation>
    <scope>NUCLEOTIDE SEQUENCE [LARGE SCALE GENOMIC DNA]</scope>
    <source>
        <strain evidence="16 17">F913</strain>
    </source>
</reference>
<keyword evidence="7" id="KW-0004">4Fe-4S</keyword>
<evidence type="ECO:0000256" key="1">
    <source>
        <dbReference type="ARBA" id="ARBA00000491"/>
    </source>
</evidence>
<dbReference type="PANTHER" id="PTHR43822:SF9">
    <property type="entry name" value="3-ISOPROPYLMALATE DEHYDRATASE"/>
    <property type="match status" value="1"/>
</dbReference>
<evidence type="ECO:0000256" key="8">
    <source>
        <dbReference type="ARBA" id="ARBA00022605"/>
    </source>
</evidence>
<keyword evidence="17" id="KW-1185">Reference proteome</keyword>
<dbReference type="GO" id="GO:0003861">
    <property type="term" value="F:3-isopropylmalate dehydratase activity"/>
    <property type="evidence" value="ECO:0007669"/>
    <property type="project" value="UniProtKB-EC"/>
</dbReference>
<dbReference type="PANTHER" id="PTHR43822">
    <property type="entry name" value="HOMOACONITASE, MITOCHONDRIAL-RELATED"/>
    <property type="match status" value="1"/>
</dbReference>
<proteinExistence type="predicted"/>
<sequence>MAKTLYDKVFDLHAVRELGDGQYQLFVGLHLVHEATSPQAFSMLRERGLKVAYPERNIATADHVIPTDTVLRPYTDELGEAMLSELERNTGAFGLRFLSPDRGEHGIVHVVGPERGLTQPGMTIVCGDSHTTTHGAFGAVALGIGTSQVRDVLATQTVVVNRLKVRRVQIDGALGAGVTAKDVILYVIHRLGVMGGVGYAYEFAGEVVDRMSMDERMTLCNMAVEGGARCGYVNPDETTFAALRGRPNAPAGADWDRAVAWWRSVASDPDAPYDDVVCLDGAVIPPMVTWGINPGQAVPVDGAVPSDRDADEETAASLRDAYAYMDVEPGQPVGGLRIDVAFLGSCTNGRVSDFLQVAEALERTGLRVAPGVRALAVPGSNAVREELVSRGVDAILERAGFEFRFSGCSMCLAMNPDKLVGRELCASSSNRNFKGRQGSPTGRTMIMSPLAVAAAAVRGGIADPRSVFGTPAAPAAPADSVVPVVPASRPAPAE</sequence>
<protein>
    <recommendedName>
        <fullName evidence="5">3-isopropylmalate dehydratase</fullName>
        <ecNumber evidence="5">4.2.1.33</ecNumber>
    </recommendedName>
</protein>
<comment type="caution">
    <text evidence="16">The sequence shown here is derived from an EMBL/GenBank/DDBJ whole genome shotgun (WGS) entry which is preliminary data.</text>
</comment>
<evidence type="ECO:0000256" key="2">
    <source>
        <dbReference type="ARBA" id="ARBA00001966"/>
    </source>
</evidence>
<evidence type="ECO:0000256" key="12">
    <source>
        <dbReference type="ARBA" id="ARBA00023239"/>
    </source>
</evidence>
<dbReference type="SUPFAM" id="SSF53732">
    <property type="entry name" value="Aconitase iron-sulfur domain"/>
    <property type="match status" value="1"/>
</dbReference>
<keyword evidence="9" id="KW-0479">Metal-binding</keyword>
<evidence type="ECO:0000256" key="9">
    <source>
        <dbReference type="ARBA" id="ARBA00022723"/>
    </source>
</evidence>